<dbReference type="GO" id="GO:0005524">
    <property type="term" value="F:ATP binding"/>
    <property type="evidence" value="ECO:0007669"/>
    <property type="project" value="UniProtKB-UniRule"/>
</dbReference>
<gene>
    <name evidence="10" type="ORF">PECAL_6P07970</name>
</gene>
<evidence type="ECO:0000313" key="11">
    <source>
        <dbReference type="Proteomes" id="UP000789595"/>
    </source>
</evidence>
<dbReference type="PROSITE" id="PS50011">
    <property type="entry name" value="PROTEIN_KINASE_DOM"/>
    <property type="match status" value="1"/>
</dbReference>
<comment type="caution">
    <text evidence="10">The sequence shown here is derived from an EMBL/GenBank/DDBJ whole genome shotgun (WGS) entry which is preliminary data.</text>
</comment>
<dbReference type="InterPro" id="IPR000719">
    <property type="entry name" value="Prot_kinase_dom"/>
</dbReference>
<feature type="compositionally biased region" description="Basic and acidic residues" evidence="8">
    <location>
        <begin position="407"/>
        <end position="427"/>
    </location>
</feature>
<keyword evidence="1 7" id="KW-0723">Serine/threonine-protein kinase</keyword>
<keyword evidence="4" id="KW-0418">Kinase</keyword>
<dbReference type="SMART" id="SM00220">
    <property type="entry name" value="S_TKc"/>
    <property type="match status" value="1"/>
</dbReference>
<dbReference type="InterPro" id="IPR008271">
    <property type="entry name" value="Ser/Thr_kinase_AS"/>
</dbReference>
<keyword evidence="2" id="KW-0808">Transferase</keyword>
<keyword evidence="11" id="KW-1185">Reference proteome</keyword>
<dbReference type="SUPFAM" id="SSF56112">
    <property type="entry name" value="Protein kinase-like (PK-like)"/>
    <property type="match status" value="1"/>
</dbReference>
<dbReference type="Gene3D" id="1.10.510.10">
    <property type="entry name" value="Transferase(Phosphotransferase) domain 1"/>
    <property type="match status" value="1"/>
</dbReference>
<evidence type="ECO:0000259" key="9">
    <source>
        <dbReference type="PROSITE" id="PS50011"/>
    </source>
</evidence>
<keyword evidence="5 6" id="KW-0067">ATP-binding</keyword>
<feature type="region of interest" description="Disordered" evidence="8">
    <location>
        <begin position="407"/>
        <end position="454"/>
    </location>
</feature>
<evidence type="ECO:0000256" key="6">
    <source>
        <dbReference type="PROSITE-ProRule" id="PRU10141"/>
    </source>
</evidence>
<accession>A0A8J2SX34</accession>
<dbReference type="Gene3D" id="3.30.200.20">
    <property type="entry name" value="Phosphorylase Kinase, domain 1"/>
    <property type="match status" value="1"/>
</dbReference>
<dbReference type="PANTHER" id="PTHR24058:SF28">
    <property type="entry name" value="SERINE_THREONINE-PROTEIN KINASE MINIBRAIN"/>
    <property type="match status" value="1"/>
</dbReference>
<feature type="compositionally biased region" description="Polar residues" evidence="8">
    <location>
        <begin position="313"/>
        <end position="329"/>
    </location>
</feature>
<feature type="region of interest" description="Disordered" evidence="8">
    <location>
        <begin position="313"/>
        <end position="373"/>
    </location>
</feature>
<reference evidence="10" key="1">
    <citation type="submission" date="2021-11" db="EMBL/GenBank/DDBJ databases">
        <authorList>
            <consortium name="Genoscope - CEA"/>
            <person name="William W."/>
        </authorList>
    </citation>
    <scope>NUCLEOTIDE SEQUENCE</scope>
</reference>
<organism evidence="10 11">
    <name type="scientific">Pelagomonas calceolata</name>
    <dbReference type="NCBI Taxonomy" id="35677"/>
    <lineage>
        <taxon>Eukaryota</taxon>
        <taxon>Sar</taxon>
        <taxon>Stramenopiles</taxon>
        <taxon>Ochrophyta</taxon>
        <taxon>Pelagophyceae</taxon>
        <taxon>Pelagomonadales</taxon>
        <taxon>Pelagomonadaceae</taxon>
        <taxon>Pelagomonas</taxon>
    </lineage>
</organism>
<protein>
    <recommendedName>
        <fullName evidence="9">Protein kinase domain-containing protein</fullName>
    </recommendedName>
</protein>
<dbReference type="AlphaFoldDB" id="A0A8J2SX34"/>
<dbReference type="InterPro" id="IPR011009">
    <property type="entry name" value="Kinase-like_dom_sf"/>
</dbReference>
<dbReference type="PROSITE" id="PS00107">
    <property type="entry name" value="PROTEIN_KINASE_ATP"/>
    <property type="match status" value="1"/>
</dbReference>
<evidence type="ECO:0000256" key="4">
    <source>
        <dbReference type="ARBA" id="ARBA00022777"/>
    </source>
</evidence>
<feature type="domain" description="Protein kinase" evidence="9">
    <location>
        <begin position="70"/>
        <end position="409"/>
    </location>
</feature>
<dbReference type="Pfam" id="PF00069">
    <property type="entry name" value="Pkinase"/>
    <property type="match status" value="1"/>
</dbReference>
<evidence type="ECO:0000256" key="2">
    <source>
        <dbReference type="ARBA" id="ARBA00022679"/>
    </source>
</evidence>
<proteinExistence type="inferred from homology"/>
<feature type="binding site" evidence="6">
    <location>
        <position position="99"/>
    </location>
    <ligand>
        <name>ATP</name>
        <dbReference type="ChEBI" id="CHEBI:30616"/>
    </ligand>
</feature>
<dbReference type="InterPro" id="IPR017441">
    <property type="entry name" value="Protein_kinase_ATP_BS"/>
</dbReference>
<evidence type="ECO:0000256" key="1">
    <source>
        <dbReference type="ARBA" id="ARBA00022527"/>
    </source>
</evidence>
<evidence type="ECO:0000256" key="7">
    <source>
        <dbReference type="RuleBase" id="RU000304"/>
    </source>
</evidence>
<keyword evidence="3 6" id="KW-0547">Nucleotide-binding</keyword>
<dbReference type="OrthoDB" id="9332038at2759"/>
<dbReference type="PROSITE" id="PS00108">
    <property type="entry name" value="PROTEIN_KINASE_ST"/>
    <property type="match status" value="1"/>
</dbReference>
<evidence type="ECO:0000256" key="5">
    <source>
        <dbReference type="ARBA" id="ARBA00022840"/>
    </source>
</evidence>
<feature type="compositionally biased region" description="Polar residues" evidence="8">
    <location>
        <begin position="445"/>
        <end position="454"/>
    </location>
</feature>
<dbReference type="GO" id="GO:0004674">
    <property type="term" value="F:protein serine/threonine kinase activity"/>
    <property type="evidence" value="ECO:0007669"/>
    <property type="project" value="UniProtKB-KW"/>
</dbReference>
<dbReference type="Proteomes" id="UP000789595">
    <property type="component" value="Unassembled WGS sequence"/>
</dbReference>
<sequence length="454" mass="51864">MAQHRPHTERPLYKMSVQLIDTYKLINKVYYEKKAKRKVQQRAAEAPQSQWDDEHHDYKLEMEDAFGEHYTIKERIGKGSFGQVVRARDERTGTDVAIKIIKSKKPFALQAQTEIELLRALRSADRDDKQNIVRLLDHFVYRGHECLVFEMLSYNLYELLKNTQFHGVSLNLVRKFAKQILHALAFLARPDVAVIHCDLKPENILLRHPKRSAIKVIDFGSSCRSDRRMYSYIQSRFYRSPEVMLGLPYTVAIDVWSLGCILIEMHTGEPLFSGSDQLDQMRRLVEVLGMPPESMVEAADRSTRDQYFVANPAASQQGVATRSRSTSQKPPHRWTLKAKPGERNKPMGEPRGLSDVVGADTGGPGGRRRGEAGHAPENYRLFVEFVRRMLEYSPSARVEPADALRHPFLDDRAWQRTEPPQRRRGDAMDTEPPPAPSDDRDTEDGATQTEPGGS</sequence>
<comment type="similarity">
    <text evidence="7">Belongs to the protein kinase superfamily.</text>
</comment>
<dbReference type="InterPro" id="IPR050494">
    <property type="entry name" value="Ser_Thr_dual-spec_kinase"/>
</dbReference>
<dbReference type="EMBL" id="CAKKNE010000006">
    <property type="protein sequence ID" value="CAH0379195.1"/>
    <property type="molecule type" value="Genomic_DNA"/>
</dbReference>
<name>A0A8J2SX34_9STRA</name>
<feature type="compositionally biased region" description="Basic and acidic residues" evidence="8">
    <location>
        <begin position="339"/>
        <end position="348"/>
    </location>
</feature>
<evidence type="ECO:0000256" key="3">
    <source>
        <dbReference type="ARBA" id="ARBA00022741"/>
    </source>
</evidence>
<evidence type="ECO:0000256" key="8">
    <source>
        <dbReference type="SAM" id="MobiDB-lite"/>
    </source>
</evidence>
<dbReference type="PANTHER" id="PTHR24058">
    <property type="entry name" value="DUAL SPECIFICITY PROTEIN KINASE"/>
    <property type="match status" value="1"/>
</dbReference>
<evidence type="ECO:0000313" key="10">
    <source>
        <dbReference type="EMBL" id="CAH0379195.1"/>
    </source>
</evidence>